<organism evidence="2 3">
    <name type="scientific">Romanomermis culicivorax</name>
    <name type="common">Nematode worm</name>
    <dbReference type="NCBI Taxonomy" id="13658"/>
    <lineage>
        <taxon>Eukaryota</taxon>
        <taxon>Metazoa</taxon>
        <taxon>Ecdysozoa</taxon>
        <taxon>Nematoda</taxon>
        <taxon>Enoplea</taxon>
        <taxon>Dorylaimia</taxon>
        <taxon>Mermithida</taxon>
        <taxon>Mermithoidea</taxon>
        <taxon>Mermithidae</taxon>
        <taxon>Romanomermis</taxon>
    </lineage>
</organism>
<evidence type="ECO:0000259" key="1">
    <source>
        <dbReference type="Pfam" id="PF10441"/>
    </source>
</evidence>
<protein>
    <submittedName>
        <fullName evidence="3">Nucleolar 27S pre-rRNA processing Urb2/Npa2 C-terminal domain-containing protein</fullName>
    </submittedName>
</protein>
<reference evidence="3" key="1">
    <citation type="submission" date="2022-11" db="UniProtKB">
        <authorList>
            <consortium name="WormBaseParasite"/>
        </authorList>
    </citation>
    <scope>IDENTIFICATION</scope>
</reference>
<proteinExistence type="predicted"/>
<feature type="domain" description="Nucleolar 27S pre-rRNA processing Urb2/Npa2 C-terminal" evidence="1">
    <location>
        <begin position="655"/>
        <end position="843"/>
    </location>
</feature>
<dbReference type="WBParaSite" id="nRc.2.0.1.t07563-RA">
    <property type="protein sequence ID" value="nRc.2.0.1.t07563-RA"/>
    <property type="gene ID" value="nRc.2.0.1.g07563"/>
</dbReference>
<dbReference type="Pfam" id="PF10441">
    <property type="entry name" value="Urb2"/>
    <property type="match status" value="1"/>
</dbReference>
<dbReference type="Proteomes" id="UP000887565">
    <property type="component" value="Unplaced"/>
</dbReference>
<dbReference type="AlphaFoldDB" id="A0A915I273"/>
<sequence>MSEDHLASRRLLEDCFSSNLNGSCDANTWKKFKFKFYDLSYNGAIDFGRILFVKCSELGSSSNEDSAAVFDQLCFIVDMYFDSIDYVRYFNFLPSFAAFFDENLSKIIEKLTESPRLSIIFSILSLKCVKFKQFCDFYGSRCENLHLKSIIKSGLKALAPSVDKRLLEFSKLILSSGTKNGEILDDYNLEHICELDVCQNQFCMDTYRILCYVKNLPFIMNLILEDESRTRKLFEFCLRSIESDAKQKVLDLLTNQANWKSTDAFGHNIIGIFFDFCANFVDKAFVFGSDVGLWLRNFYVANNELNFKTAQKILRKFFRHFGEKNEIWRGKIQSLDMIRSFDVFLDFLTRVPYEILNETSKFLLFSLNSILLKIFDMCELDVDTKKMLIHKIVNILLFSTHKSNFLTEFDVVFEKLCELKFDADAFIEILSKIDYTFYEKLLDRLIIDQGEENHAFLIKVLKIGEKFDQCREKIDTLVSNVLKRNSKRWSIVLPLFLPIFISRNPLSSKLFGKICKHIIESMVNENFALYITFIVENFDRVSGIYPNIKQILLSNLRQSSSTILRQNSQILVSCAAKIFNHLTIDDVKFVFDELEHEKLLLILDIFVNCVENLPGDEEFSPIIKSLKRSLSSTLKSAPFNITLSTKNWQMTEDTLHICNDLCKERRKVRLLNVKAVNNIFGILYAINYDSIQVENLHIFTLVCDILRHLLKPKSTYVVNSAHIFLHIWINIQKSSIKWIHDEPDNRQISNLVSKFCSVLIFGAKKFSTDFCKIAPYLVAEFVLNLKNYPLKKRQLDYFLPYIFEFLDICDKYASAMLATNLDDGSKEVFRMIFDEYTKFHKFRMFT</sequence>
<accession>A0A915I273</accession>
<dbReference type="InterPro" id="IPR018849">
    <property type="entry name" value="Urb2/Npa2_C"/>
</dbReference>
<name>A0A915I273_ROMCU</name>
<evidence type="ECO:0000313" key="3">
    <source>
        <dbReference type="WBParaSite" id="nRc.2.0.1.t07563-RA"/>
    </source>
</evidence>
<keyword evidence="2" id="KW-1185">Reference proteome</keyword>
<evidence type="ECO:0000313" key="2">
    <source>
        <dbReference type="Proteomes" id="UP000887565"/>
    </source>
</evidence>